<evidence type="ECO:0000256" key="2">
    <source>
        <dbReference type="ARBA" id="ARBA00022692"/>
    </source>
</evidence>
<dbReference type="UniPathway" id="UPA00895"/>
<evidence type="ECO:0000259" key="6">
    <source>
        <dbReference type="Pfam" id="PF07291"/>
    </source>
</evidence>
<dbReference type="AlphaFoldDB" id="A0A8J3MV10"/>
<evidence type="ECO:0000313" key="8">
    <source>
        <dbReference type="Proteomes" id="UP000612362"/>
    </source>
</evidence>
<evidence type="ECO:0000256" key="4">
    <source>
        <dbReference type="ARBA" id="ARBA00023136"/>
    </source>
</evidence>
<sequence length="179" mass="19628">MVASFLLAFCRLVLSFVFALSFVGKLRDVRGLRQTILNFHILPHWLNWLSGVITFFVLVSELLVIMGGVLGGMFLLPTFVFAAFLLILFSGTLMSVLVRQVHTSCNCFGKSDKPVSVGDLWRNGGLLCCALGGSALFFWSQQEQASLPWAAWFLAGGAGIVFVALLFSIGDLIALFQSW</sequence>
<feature type="transmembrane region" description="Helical" evidence="5">
    <location>
        <begin position="74"/>
        <end position="99"/>
    </location>
</feature>
<feature type="transmembrane region" description="Helical" evidence="5">
    <location>
        <begin position="6"/>
        <end position="24"/>
    </location>
</feature>
<dbReference type="InterPro" id="IPR009908">
    <property type="entry name" value="Methylamine_util_MauE"/>
</dbReference>
<reference evidence="7" key="1">
    <citation type="submission" date="2020-10" db="EMBL/GenBank/DDBJ databases">
        <title>Taxonomic study of unclassified bacteria belonging to the class Ktedonobacteria.</title>
        <authorList>
            <person name="Yabe S."/>
            <person name="Wang C.M."/>
            <person name="Zheng Y."/>
            <person name="Sakai Y."/>
            <person name="Cavaletti L."/>
            <person name="Monciardini P."/>
            <person name="Donadio S."/>
        </authorList>
    </citation>
    <scope>NUCLEOTIDE SEQUENCE</scope>
    <source>
        <strain evidence="7">SOSP1-1</strain>
    </source>
</reference>
<dbReference type="GO" id="GO:0030416">
    <property type="term" value="P:methylamine metabolic process"/>
    <property type="evidence" value="ECO:0007669"/>
    <property type="project" value="InterPro"/>
</dbReference>
<feature type="transmembrane region" description="Helical" evidence="5">
    <location>
        <begin position="120"/>
        <end position="139"/>
    </location>
</feature>
<gene>
    <name evidence="7" type="ORF">KSX_41430</name>
</gene>
<feature type="transmembrane region" description="Helical" evidence="5">
    <location>
        <begin position="45"/>
        <end position="68"/>
    </location>
</feature>
<feature type="domain" description="Methylamine utilisation protein MauE" evidence="6">
    <location>
        <begin position="5"/>
        <end position="133"/>
    </location>
</feature>
<feature type="transmembrane region" description="Helical" evidence="5">
    <location>
        <begin position="151"/>
        <end position="176"/>
    </location>
</feature>
<proteinExistence type="predicted"/>
<keyword evidence="3 5" id="KW-1133">Transmembrane helix</keyword>
<dbReference type="Proteomes" id="UP000612362">
    <property type="component" value="Unassembled WGS sequence"/>
</dbReference>
<evidence type="ECO:0000313" key="7">
    <source>
        <dbReference type="EMBL" id="GHO45980.1"/>
    </source>
</evidence>
<name>A0A8J3MV10_9CHLR</name>
<keyword evidence="2 5" id="KW-0812">Transmembrane</keyword>
<protein>
    <submittedName>
        <fullName evidence="7">Methylamine utilization protein MauE</fullName>
    </submittedName>
</protein>
<dbReference type="EMBL" id="BNJF01000002">
    <property type="protein sequence ID" value="GHO45980.1"/>
    <property type="molecule type" value="Genomic_DNA"/>
</dbReference>
<evidence type="ECO:0000256" key="3">
    <source>
        <dbReference type="ARBA" id="ARBA00022989"/>
    </source>
</evidence>
<comment type="subcellular location">
    <subcellularLocation>
        <location evidence="1">Membrane</location>
        <topology evidence="1">Multi-pass membrane protein</topology>
    </subcellularLocation>
</comment>
<dbReference type="GO" id="GO:0016020">
    <property type="term" value="C:membrane"/>
    <property type="evidence" value="ECO:0007669"/>
    <property type="project" value="UniProtKB-SubCell"/>
</dbReference>
<dbReference type="Pfam" id="PF07291">
    <property type="entry name" value="MauE"/>
    <property type="match status" value="1"/>
</dbReference>
<dbReference type="RefSeq" id="WP_220195391.1">
    <property type="nucleotide sequence ID" value="NZ_BNJF01000002.1"/>
</dbReference>
<comment type="caution">
    <text evidence="7">The sequence shown here is derived from an EMBL/GenBank/DDBJ whole genome shotgun (WGS) entry which is preliminary data.</text>
</comment>
<evidence type="ECO:0000256" key="5">
    <source>
        <dbReference type="SAM" id="Phobius"/>
    </source>
</evidence>
<accession>A0A8J3MV10</accession>
<evidence type="ECO:0000256" key="1">
    <source>
        <dbReference type="ARBA" id="ARBA00004141"/>
    </source>
</evidence>
<organism evidence="7 8">
    <name type="scientific">Ktedonospora formicarum</name>
    <dbReference type="NCBI Taxonomy" id="2778364"/>
    <lineage>
        <taxon>Bacteria</taxon>
        <taxon>Bacillati</taxon>
        <taxon>Chloroflexota</taxon>
        <taxon>Ktedonobacteria</taxon>
        <taxon>Ktedonobacterales</taxon>
        <taxon>Ktedonobacteraceae</taxon>
        <taxon>Ktedonospora</taxon>
    </lineage>
</organism>
<keyword evidence="4 5" id="KW-0472">Membrane</keyword>
<keyword evidence="8" id="KW-1185">Reference proteome</keyword>